<reference evidence="2" key="1">
    <citation type="journal article" date="2021" name="Proc. Natl. Acad. Sci. U.S.A.">
        <title>A Catalog of Tens of Thousands of Viruses from Human Metagenomes Reveals Hidden Associations with Chronic Diseases.</title>
        <authorList>
            <person name="Tisza M.J."/>
            <person name="Buck C.B."/>
        </authorList>
    </citation>
    <scope>NUCLEOTIDE SEQUENCE</scope>
    <source>
        <strain evidence="2">Ctshb19</strain>
    </source>
</reference>
<accession>A0A8S5UGZ6</accession>
<proteinExistence type="predicted"/>
<evidence type="ECO:0000313" key="2">
    <source>
        <dbReference type="EMBL" id="DAF93699.1"/>
    </source>
</evidence>
<dbReference type="EMBL" id="BK016086">
    <property type="protein sequence ID" value="DAF93699.1"/>
    <property type="molecule type" value="Genomic_DNA"/>
</dbReference>
<name>A0A8S5UGZ6_9CAUD</name>
<sequence length="277" mass="30991">MAKELKAVKSAKSLMKPTKKTVKTDVEDKPAKSAMVPKKRAVVEKVAGIKKPKGVVSAPSRMPAPTLNFKFDSDRVKLLKSQGVDGTALQVMRQPFLLDDALTSITPMVPKWLPEDYNIPKTSVRRQIDACYRLLSNPLHGSPIIGIGSMVTDERAKFMAMSIMDSAIDDQRSGKQKGKMLPIYHRVMGGFHDELLAEKTRRNISMLIIANVGLDSTQIKIEKVRDLLEKYDNIPRIVVVNGCDPVTFFAEKMRMPMQFALMLNSKRSDKADLMDML</sequence>
<feature type="region of interest" description="Disordered" evidence="1">
    <location>
        <begin position="1"/>
        <end position="33"/>
    </location>
</feature>
<feature type="compositionally biased region" description="Basic and acidic residues" evidence="1">
    <location>
        <begin position="22"/>
        <end position="31"/>
    </location>
</feature>
<protein>
    <submittedName>
        <fullName evidence="2">Uncharacterized protein</fullName>
    </submittedName>
</protein>
<organism evidence="2">
    <name type="scientific">Myoviridae sp. ctshb19</name>
    <dbReference type="NCBI Taxonomy" id="2825194"/>
    <lineage>
        <taxon>Viruses</taxon>
        <taxon>Duplodnaviria</taxon>
        <taxon>Heunggongvirae</taxon>
        <taxon>Uroviricota</taxon>
        <taxon>Caudoviricetes</taxon>
    </lineage>
</organism>
<evidence type="ECO:0000256" key="1">
    <source>
        <dbReference type="SAM" id="MobiDB-lite"/>
    </source>
</evidence>